<dbReference type="KEGG" id="cam:101493975"/>
<feature type="compositionally biased region" description="Basic and acidic residues" evidence="1">
    <location>
        <begin position="265"/>
        <end position="274"/>
    </location>
</feature>
<proteinExistence type="predicted"/>
<dbReference type="PANTHER" id="PTHR33621">
    <property type="entry name" value="ASPARTIC/GLUTAMIC ACID-RICH PROTEIN"/>
    <property type="match status" value="1"/>
</dbReference>
<dbReference type="Proteomes" id="UP000087171">
    <property type="component" value="Chromosome Ca6"/>
</dbReference>
<name>A0A1S2YJ99_CICAR</name>
<dbReference type="AlphaFoldDB" id="A0A1S2YJ99"/>
<feature type="region of interest" description="Disordered" evidence="1">
    <location>
        <begin position="102"/>
        <end position="167"/>
    </location>
</feature>
<feature type="region of interest" description="Disordered" evidence="1">
    <location>
        <begin position="48"/>
        <end position="70"/>
    </location>
</feature>
<feature type="region of interest" description="Disordered" evidence="1">
    <location>
        <begin position="343"/>
        <end position="363"/>
    </location>
</feature>
<accession>A0A1S2YJ99</accession>
<feature type="compositionally biased region" description="Basic residues" evidence="1">
    <location>
        <begin position="105"/>
        <end position="118"/>
    </location>
</feature>
<evidence type="ECO:0000256" key="1">
    <source>
        <dbReference type="SAM" id="MobiDB-lite"/>
    </source>
</evidence>
<dbReference type="GeneID" id="101493975"/>
<gene>
    <name evidence="3" type="primary">LOC101493975</name>
</gene>
<feature type="region of interest" description="Disordered" evidence="1">
    <location>
        <begin position="253"/>
        <end position="323"/>
    </location>
</feature>
<dbReference type="RefSeq" id="XP_004505616.1">
    <property type="nucleotide sequence ID" value="XM_004505559.3"/>
</dbReference>
<feature type="compositionally biased region" description="Acidic residues" evidence="1">
    <location>
        <begin position="275"/>
        <end position="288"/>
    </location>
</feature>
<keyword evidence="2" id="KW-1185">Reference proteome</keyword>
<sequence length="657" mass="70353">MDFHTLSRKELQALCKKNKIPANITNLAMADALSSLPQVEGLDEILNPSEGDFGTPAVQPRTASRTTTQRKTVNRGARVGVAAGDVEQENKDANVPVTPAVVPSSRRRVPVVSTHRKKEVTGLDDNSDDGKSEVQGKPVDVAKTPAVAPRSRARGAGRSVCNKNEIPDGTSVQKAAYSTRRSVRLLGKTLSKMSLVETEDTGLTKNDDVSEEVSGVSEHIEDSFDTDNGAISQTESNVVSQITDEGEVSSLNKADCEIQSQDSDLEAKVVSETERDAEDMLLVEPAEECSEKVSDVEAAQDPESDADDVLQAEPEEEGSEQVNDVEAAHVPSSNLQDSFETFVDSKETGSEQPELEESCDSAEQHQDMEFAASEEVSIKIADQAIAPLTGVVPDVACVDVPDKDDVTGLSEEACMEIVDQAISPLTVVGPDVACVDLPDQEDVAGLSVEASEEASKETVHQASPLNVVVSDDACVNDPEQDVADMPVMVSEEAADEAITPLTVVVADDACVNDPDQVVADVSVMVSEEASMEAADQAIAPLTGVVSDAAMEISSEEHLAENEVPIQSNADEKESSEVDKVILQLSKLDVAQINDQKKDGMGNTNMMKENLKTIDVKNISIRGLKKMIKTKIDGKLNMTDKDDVEKRRTALQALQQNM</sequence>
<protein>
    <submittedName>
        <fullName evidence="3">Uncharacterized protein LOC101493975</fullName>
    </submittedName>
</protein>
<organism evidence="2 3">
    <name type="scientific">Cicer arietinum</name>
    <name type="common">Chickpea</name>
    <name type="synonym">Garbanzo</name>
    <dbReference type="NCBI Taxonomy" id="3827"/>
    <lineage>
        <taxon>Eukaryota</taxon>
        <taxon>Viridiplantae</taxon>
        <taxon>Streptophyta</taxon>
        <taxon>Embryophyta</taxon>
        <taxon>Tracheophyta</taxon>
        <taxon>Spermatophyta</taxon>
        <taxon>Magnoliopsida</taxon>
        <taxon>eudicotyledons</taxon>
        <taxon>Gunneridae</taxon>
        <taxon>Pentapetalae</taxon>
        <taxon>rosids</taxon>
        <taxon>fabids</taxon>
        <taxon>Fabales</taxon>
        <taxon>Fabaceae</taxon>
        <taxon>Papilionoideae</taxon>
        <taxon>50 kb inversion clade</taxon>
        <taxon>NPAAA clade</taxon>
        <taxon>Hologalegina</taxon>
        <taxon>IRL clade</taxon>
        <taxon>Cicereae</taxon>
        <taxon>Cicer</taxon>
    </lineage>
</organism>
<dbReference type="PANTHER" id="PTHR33621:SF2">
    <property type="entry name" value="RIBOSOMAL L1 DOMAIN-CONTAINING PROTEIN"/>
    <property type="match status" value="1"/>
</dbReference>
<dbReference type="OrthoDB" id="1916794at2759"/>
<evidence type="ECO:0000313" key="2">
    <source>
        <dbReference type="Proteomes" id="UP000087171"/>
    </source>
</evidence>
<feature type="compositionally biased region" description="Low complexity" evidence="1">
    <location>
        <begin position="145"/>
        <end position="160"/>
    </location>
</feature>
<dbReference type="PaxDb" id="3827-XP_004505616.1"/>
<reference evidence="2" key="1">
    <citation type="journal article" date="2013" name="Nat. Biotechnol.">
        <title>Draft genome sequence of chickpea (Cicer arietinum) provides a resource for trait improvement.</title>
        <authorList>
            <person name="Varshney R.K."/>
            <person name="Song C."/>
            <person name="Saxena R.K."/>
            <person name="Azam S."/>
            <person name="Yu S."/>
            <person name="Sharpe A.G."/>
            <person name="Cannon S."/>
            <person name="Baek J."/>
            <person name="Rosen B.D."/>
            <person name="Tar'an B."/>
            <person name="Millan T."/>
            <person name="Zhang X."/>
            <person name="Ramsay L.D."/>
            <person name="Iwata A."/>
            <person name="Wang Y."/>
            <person name="Nelson W."/>
            <person name="Farmer A.D."/>
            <person name="Gaur P.M."/>
            <person name="Soderlund C."/>
            <person name="Penmetsa R.V."/>
            <person name="Xu C."/>
            <person name="Bharti A.K."/>
            <person name="He W."/>
            <person name="Winter P."/>
            <person name="Zhao S."/>
            <person name="Hane J.K."/>
            <person name="Carrasquilla-Garcia N."/>
            <person name="Condie J.A."/>
            <person name="Upadhyaya H.D."/>
            <person name="Luo M.C."/>
            <person name="Thudi M."/>
            <person name="Gowda C.L."/>
            <person name="Singh N.P."/>
            <person name="Lichtenzveig J."/>
            <person name="Gali K.K."/>
            <person name="Rubio J."/>
            <person name="Nadarajan N."/>
            <person name="Dolezel J."/>
            <person name="Bansal K.C."/>
            <person name="Xu X."/>
            <person name="Edwards D."/>
            <person name="Zhang G."/>
            <person name="Kahl G."/>
            <person name="Gil J."/>
            <person name="Singh K.B."/>
            <person name="Datta S.K."/>
            <person name="Jackson S.A."/>
            <person name="Wang J."/>
            <person name="Cook D.R."/>
        </authorList>
    </citation>
    <scope>NUCLEOTIDE SEQUENCE [LARGE SCALE GENOMIC DNA]</scope>
    <source>
        <strain evidence="2">cv. CDC Frontier</strain>
    </source>
</reference>
<feature type="compositionally biased region" description="Acidic residues" evidence="1">
    <location>
        <begin position="298"/>
        <end position="319"/>
    </location>
</feature>
<reference evidence="3" key="2">
    <citation type="submission" date="2025-08" db="UniProtKB">
        <authorList>
            <consortium name="RefSeq"/>
        </authorList>
    </citation>
    <scope>IDENTIFICATION</scope>
    <source>
        <tissue evidence="3">Etiolated seedlings</tissue>
    </source>
</reference>
<dbReference type="eggNOG" id="ENOG502S27D">
    <property type="taxonomic scope" value="Eukaryota"/>
</dbReference>
<feature type="compositionally biased region" description="Polar residues" evidence="1">
    <location>
        <begin position="61"/>
        <end position="70"/>
    </location>
</feature>
<evidence type="ECO:0000313" key="3">
    <source>
        <dbReference type="RefSeq" id="XP_004505616.1"/>
    </source>
</evidence>